<evidence type="ECO:0000313" key="3">
    <source>
        <dbReference type="EMBL" id="QNR24418.1"/>
    </source>
</evidence>
<dbReference type="Pfam" id="PF08327">
    <property type="entry name" value="AHSA1"/>
    <property type="match status" value="1"/>
</dbReference>
<dbReference type="Gene3D" id="3.30.530.20">
    <property type="match status" value="1"/>
</dbReference>
<comment type="similarity">
    <text evidence="1">Belongs to the AHA1 family.</text>
</comment>
<evidence type="ECO:0000256" key="1">
    <source>
        <dbReference type="ARBA" id="ARBA00006817"/>
    </source>
</evidence>
<organism evidence="3 4">
    <name type="scientific">Croceimicrobium hydrocarbonivorans</name>
    <dbReference type="NCBI Taxonomy" id="2761580"/>
    <lineage>
        <taxon>Bacteria</taxon>
        <taxon>Pseudomonadati</taxon>
        <taxon>Bacteroidota</taxon>
        <taxon>Flavobacteriia</taxon>
        <taxon>Flavobacteriales</taxon>
        <taxon>Owenweeksiaceae</taxon>
        <taxon>Croceimicrobium</taxon>
    </lineage>
</organism>
<evidence type="ECO:0000313" key="4">
    <source>
        <dbReference type="Proteomes" id="UP000516305"/>
    </source>
</evidence>
<dbReference type="Proteomes" id="UP000516305">
    <property type="component" value="Chromosome"/>
</dbReference>
<keyword evidence="4" id="KW-1185">Reference proteome</keyword>
<dbReference type="InterPro" id="IPR013538">
    <property type="entry name" value="ASHA1/2-like_C"/>
</dbReference>
<name>A0A7H0VFC0_9FLAO</name>
<sequence length="136" mass="15906">MESIVVEVLVPQELDKVWEAWTQPEHIQKWNFASDDWHCPEVINDLKAGGALQWRMESKDASVGFDFKGTYQEVRPQEFICYHIEDGRKVEISFIESDGQVKLIERFEPENQNSLDLQKQGWQAILENFKKHAVSL</sequence>
<dbReference type="RefSeq" id="WP_210758945.1">
    <property type="nucleotide sequence ID" value="NZ_CP060139.1"/>
</dbReference>
<dbReference type="InterPro" id="IPR023393">
    <property type="entry name" value="START-like_dom_sf"/>
</dbReference>
<feature type="domain" description="Activator of Hsp90 ATPase homologue 1/2-like C-terminal" evidence="2">
    <location>
        <begin position="15"/>
        <end position="132"/>
    </location>
</feature>
<dbReference type="SUPFAM" id="SSF55961">
    <property type="entry name" value="Bet v1-like"/>
    <property type="match status" value="1"/>
</dbReference>
<protein>
    <submittedName>
        <fullName evidence="3">SRPBCC domain-containing protein</fullName>
    </submittedName>
</protein>
<dbReference type="KEGG" id="chyd:H4K34_00845"/>
<evidence type="ECO:0000259" key="2">
    <source>
        <dbReference type="Pfam" id="PF08327"/>
    </source>
</evidence>
<accession>A0A7H0VFC0</accession>
<dbReference type="AlphaFoldDB" id="A0A7H0VFC0"/>
<gene>
    <name evidence="3" type="ORF">H4K34_00845</name>
</gene>
<proteinExistence type="inferred from homology"/>
<reference evidence="3 4" key="1">
    <citation type="submission" date="2020-08" db="EMBL/GenBank/DDBJ databases">
        <title>Croceimicrobium hydrocarbonivorans gen. nov., sp. nov., a novel marine bacterium isolated from a bacterial consortium that degrades polyethylene terephthalate.</title>
        <authorList>
            <person name="Liu R."/>
        </authorList>
    </citation>
    <scope>NUCLEOTIDE SEQUENCE [LARGE SCALE GENOMIC DNA]</scope>
    <source>
        <strain evidence="3 4">A20-9</strain>
    </source>
</reference>
<dbReference type="EMBL" id="CP060139">
    <property type="protein sequence ID" value="QNR24418.1"/>
    <property type="molecule type" value="Genomic_DNA"/>
</dbReference>